<protein>
    <submittedName>
        <fullName evidence="6">TetR/AcrR family transcriptional regulator</fullName>
    </submittedName>
</protein>
<dbReference type="Gene3D" id="1.10.357.10">
    <property type="entry name" value="Tetracycline Repressor, domain 2"/>
    <property type="match status" value="1"/>
</dbReference>
<feature type="domain" description="HTH tetR-type" evidence="5">
    <location>
        <begin position="10"/>
        <end position="69"/>
    </location>
</feature>
<gene>
    <name evidence="6" type="ORF">AB5J52_09120</name>
</gene>
<keyword evidence="1" id="KW-0805">Transcription regulation</keyword>
<dbReference type="EMBL" id="CP163441">
    <property type="protein sequence ID" value="XDQ42406.1"/>
    <property type="molecule type" value="Genomic_DNA"/>
</dbReference>
<evidence type="ECO:0000256" key="1">
    <source>
        <dbReference type="ARBA" id="ARBA00023015"/>
    </source>
</evidence>
<evidence type="ECO:0000313" key="6">
    <source>
        <dbReference type="EMBL" id="XDQ42406.1"/>
    </source>
</evidence>
<proteinExistence type="predicted"/>
<dbReference type="GO" id="GO:0003700">
    <property type="term" value="F:DNA-binding transcription factor activity"/>
    <property type="evidence" value="ECO:0007669"/>
    <property type="project" value="TreeGrafter"/>
</dbReference>
<dbReference type="GO" id="GO:0000976">
    <property type="term" value="F:transcription cis-regulatory region binding"/>
    <property type="evidence" value="ECO:0007669"/>
    <property type="project" value="TreeGrafter"/>
</dbReference>
<reference evidence="6" key="1">
    <citation type="submission" date="2024-07" db="EMBL/GenBank/DDBJ databases">
        <authorList>
            <person name="Yu S.T."/>
        </authorList>
    </citation>
    <scope>NUCLEOTIDE SEQUENCE</scope>
    <source>
        <strain evidence="6">R39</strain>
    </source>
</reference>
<dbReference type="PANTHER" id="PTHR30055:SF234">
    <property type="entry name" value="HTH-TYPE TRANSCRIPTIONAL REGULATOR BETI"/>
    <property type="match status" value="1"/>
</dbReference>
<dbReference type="PRINTS" id="PR00455">
    <property type="entry name" value="HTHTETR"/>
</dbReference>
<sequence>MRLTRTEARQANRRALLDAARELLSRDNTDISVDTIAAAAGLTTGAIYSIFGSKSGLLMAVLIDDIARVDVLLDPLRDDPSLPLPEVIDRYVSAWFTTNGDDSKTKNAFELRVLLAAVEDDRLLKQLTDAMNEEIERLALVLQNRVIDPARPSDRTTAAHASVIASAIKALLTGFALRRVATGDPLDLARRTCLALTALAS</sequence>
<dbReference type="SUPFAM" id="SSF46689">
    <property type="entry name" value="Homeodomain-like"/>
    <property type="match status" value="1"/>
</dbReference>
<dbReference type="Pfam" id="PF00440">
    <property type="entry name" value="TetR_N"/>
    <property type="match status" value="1"/>
</dbReference>
<dbReference type="InterPro" id="IPR050109">
    <property type="entry name" value="HTH-type_TetR-like_transc_reg"/>
</dbReference>
<accession>A0AB39QI39</accession>
<feature type="DNA-binding region" description="H-T-H motif" evidence="4">
    <location>
        <begin position="32"/>
        <end position="51"/>
    </location>
</feature>
<dbReference type="InterPro" id="IPR009057">
    <property type="entry name" value="Homeodomain-like_sf"/>
</dbReference>
<dbReference type="PROSITE" id="PS50977">
    <property type="entry name" value="HTH_TETR_2"/>
    <property type="match status" value="1"/>
</dbReference>
<evidence type="ECO:0000259" key="5">
    <source>
        <dbReference type="PROSITE" id="PS50977"/>
    </source>
</evidence>
<evidence type="ECO:0000256" key="2">
    <source>
        <dbReference type="ARBA" id="ARBA00023125"/>
    </source>
</evidence>
<dbReference type="InterPro" id="IPR001647">
    <property type="entry name" value="HTH_TetR"/>
</dbReference>
<name>A0AB39QI39_9ACTN</name>
<dbReference type="AlphaFoldDB" id="A0AB39QI39"/>
<keyword evidence="3" id="KW-0804">Transcription</keyword>
<evidence type="ECO:0000256" key="3">
    <source>
        <dbReference type="ARBA" id="ARBA00023163"/>
    </source>
</evidence>
<dbReference type="PANTHER" id="PTHR30055">
    <property type="entry name" value="HTH-TYPE TRANSCRIPTIONAL REGULATOR RUTR"/>
    <property type="match status" value="1"/>
</dbReference>
<dbReference type="RefSeq" id="WP_369221837.1">
    <property type="nucleotide sequence ID" value="NZ_CP163441.1"/>
</dbReference>
<organism evidence="6">
    <name type="scientific">Streptomyces sp. R39</name>
    <dbReference type="NCBI Taxonomy" id="3238631"/>
    <lineage>
        <taxon>Bacteria</taxon>
        <taxon>Bacillati</taxon>
        <taxon>Actinomycetota</taxon>
        <taxon>Actinomycetes</taxon>
        <taxon>Kitasatosporales</taxon>
        <taxon>Streptomycetaceae</taxon>
        <taxon>Streptomyces</taxon>
    </lineage>
</organism>
<keyword evidence="2 4" id="KW-0238">DNA-binding</keyword>
<evidence type="ECO:0000256" key="4">
    <source>
        <dbReference type="PROSITE-ProRule" id="PRU00335"/>
    </source>
</evidence>